<sequence length="225" mass="25461">MEFKKTHLTCEQVYNIWTSEPELIQVLDLRPQGEYAKGHIPNATAITPEQLPLRLQQIGDRLAILVCAESAEDAIYNQIKNFENFVFLSRCHRWLELNYPVSKSLQPQIVNGIPEISVDDVQSYLFQPQFLEAKNVRLIDVRRPDEFNGELSHIAGATLVTLGPELTDFLEKGDRQQTIVFVCRSGARSGTATAESLKLGYTSTMNMVGGMLSWNDKKFPTERNS</sequence>
<evidence type="ECO:0000313" key="2">
    <source>
        <dbReference type="EMBL" id="AGH94488.1"/>
    </source>
</evidence>
<evidence type="ECO:0000259" key="1">
    <source>
        <dbReference type="PROSITE" id="PS50206"/>
    </source>
</evidence>
<evidence type="ECO:0000313" key="3">
    <source>
        <dbReference type="Proteomes" id="UP000012040"/>
    </source>
</evidence>
<dbReference type="AlphaFoldDB" id="M4V5P9"/>
<dbReference type="EMBL" id="CP003537">
    <property type="protein sequence ID" value="AGH94488.1"/>
    <property type="molecule type" value="Genomic_DNA"/>
</dbReference>
<proteinExistence type="predicted"/>
<feature type="domain" description="Rhodanese" evidence="1">
    <location>
        <begin position="20"/>
        <end position="74"/>
    </location>
</feature>
<gene>
    <name evidence="2" type="ORF">A11Q_268</name>
</gene>
<dbReference type="HOGENOM" id="CLU_1227948_0_0_7"/>
<dbReference type="Proteomes" id="UP000012040">
    <property type="component" value="Chromosome"/>
</dbReference>
<protein>
    <submittedName>
        <fullName evidence="2">Putative molybdopterin biosynthesis protein</fullName>
    </submittedName>
</protein>
<keyword evidence="3" id="KW-1185">Reference proteome</keyword>
<dbReference type="RefSeq" id="WP_015468978.1">
    <property type="nucleotide sequence ID" value="NC_020813.1"/>
</dbReference>
<dbReference type="InterPro" id="IPR036873">
    <property type="entry name" value="Rhodanese-like_dom_sf"/>
</dbReference>
<dbReference type="KEGG" id="bex:A11Q_268"/>
<organism evidence="2 3">
    <name type="scientific">Pseudobdellovibrio exovorus JSS</name>
    <dbReference type="NCBI Taxonomy" id="1184267"/>
    <lineage>
        <taxon>Bacteria</taxon>
        <taxon>Pseudomonadati</taxon>
        <taxon>Bdellovibrionota</taxon>
        <taxon>Bdellovibrionia</taxon>
        <taxon>Bdellovibrionales</taxon>
        <taxon>Pseudobdellovibrionaceae</taxon>
        <taxon>Pseudobdellovibrio</taxon>
    </lineage>
</organism>
<dbReference type="Gene3D" id="3.40.250.10">
    <property type="entry name" value="Rhodanese-like domain"/>
    <property type="match status" value="2"/>
</dbReference>
<accession>M4V5P9</accession>
<reference evidence="2 3" key="1">
    <citation type="journal article" date="2013" name="ISME J.">
        <title>By their genes ye shall know them: genomic signatures of predatory bacteria.</title>
        <authorList>
            <person name="Pasternak Z."/>
            <person name="Pietrokovski S."/>
            <person name="Rotem O."/>
            <person name="Gophna U."/>
            <person name="Lurie-Weinberger M.N."/>
            <person name="Jurkevitch E."/>
        </authorList>
    </citation>
    <scope>NUCLEOTIDE SEQUENCE [LARGE SCALE GENOMIC DNA]</scope>
    <source>
        <strain evidence="2 3">JSS</strain>
    </source>
</reference>
<dbReference type="PROSITE" id="PS50206">
    <property type="entry name" value="RHODANESE_3"/>
    <property type="match status" value="2"/>
</dbReference>
<dbReference type="CDD" id="cd00158">
    <property type="entry name" value="RHOD"/>
    <property type="match status" value="2"/>
</dbReference>
<dbReference type="PATRIC" id="fig|1184267.3.peg.270"/>
<dbReference type="STRING" id="1184267.A11Q_268"/>
<dbReference type="InterPro" id="IPR001763">
    <property type="entry name" value="Rhodanese-like_dom"/>
</dbReference>
<dbReference type="PANTHER" id="PTHR43031">
    <property type="entry name" value="FAD-DEPENDENT OXIDOREDUCTASE"/>
    <property type="match status" value="1"/>
</dbReference>
<dbReference type="SUPFAM" id="SSF52821">
    <property type="entry name" value="Rhodanese/Cell cycle control phosphatase"/>
    <property type="match status" value="2"/>
</dbReference>
<feature type="domain" description="Rhodanese" evidence="1">
    <location>
        <begin position="132"/>
        <end position="223"/>
    </location>
</feature>
<name>M4V5P9_9BACT</name>
<dbReference type="Pfam" id="PF00581">
    <property type="entry name" value="Rhodanese"/>
    <property type="match status" value="2"/>
</dbReference>
<dbReference type="PANTHER" id="PTHR43031:SF16">
    <property type="entry name" value="OXIDOREDUCTASE"/>
    <property type="match status" value="1"/>
</dbReference>
<dbReference type="SMART" id="SM00450">
    <property type="entry name" value="RHOD"/>
    <property type="match status" value="2"/>
</dbReference>
<dbReference type="InterPro" id="IPR050229">
    <property type="entry name" value="GlpE_sulfurtransferase"/>
</dbReference>
<dbReference type="eggNOG" id="COG0607">
    <property type="taxonomic scope" value="Bacteria"/>
</dbReference>